<evidence type="ECO:0000313" key="2">
    <source>
        <dbReference type="Proteomes" id="UP000295083"/>
    </source>
</evidence>
<gene>
    <name evidence="1" type="primary">citE-4</name>
    <name evidence="1" type="ORF">C8035_v010905</name>
</gene>
<dbReference type="InterPro" id="IPR002347">
    <property type="entry name" value="SDR_fam"/>
</dbReference>
<protein>
    <submittedName>
        <fullName evidence="1">Short chain dehydrogenase citE</fullName>
    </submittedName>
</protein>
<dbReference type="Gene3D" id="3.40.50.720">
    <property type="entry name" value="NAD(P)-binding Rossmann-like Domain"/>
    <property type="match status" value="1"/>
</dbReference>
<evidence type="ECO:0000313" key="1">
    <source>
        <dbReference type="EMBL" id="TDZ33374.1"/>
    </source>
</evidence>
<dbReference type="SUPFAM" id="SSF51735">
    <property type="entry name" value="NAD(P)-binding Rossmann-fold domains"/>
    <property type="match status" value="1"/>
</dbReference>
<reference evidence="1 2" key="1">
    <citation type="submission" date="2018-11" db="EMBL/GenBank/DDBJ databases">
        <title>Genome sequence and assembly of Colletotrichum spinosum.</title>
        <authorList>
            <person name="Gan P."/>
            <person name="Shirasu K."/>
        </authorList>
    </citation>
    <scope>NUCLEOTIDE SEQUENCE [LARGE SCALE GENOMIC DNA]</scope>
    <source>
        <strain evidence="1 2">CBS 515.97</strain>
    </source>
</reference>
<dbReference type="EMBL" id="QAPG01000066">
    <property type="protein sequence ID" value="TDZ33374.1"/>
    <property type="molecule type" value="Genomic_DNA"/>
</dbReference>
<dbReference type="CDD" id="cd05233">
    <property type="entry name" value="SDR_c"/>
    <property type="match status" value="1"/>
</dbReference>
<dbReference type="InterPro" id="IPR036291">
    <property type="entry name" value="NAD(P)-bd_dom_sf"/>
</dbReference>
<dbReference type="Proteomes" id="UP000295083">
    <property type="component" value="Unassembled WGS sequence"/>
</dbReference>
<dbReference type="PRINTS" id="PR00081">
    <property type="entry name" value="GDHRDH"/>
</dbReference>
<organism evidence="1 2">
    <name type="scientific">Colletotrichum spinosum</name>
    <dbReference type="NCBI Taxonomy" id="1347390"/>
    <lineage>
        <taxon>Eukaryota</taxon>
        <taxon>Fungi</taxon>
        <taxon>Dikarya</taxon>
        <taxon>Ascomycota</taxon>
        <taxon>Pezizomycotina</taxon>
        <taxon>Sordariomycetes</taxon>
        <taxon>Hypocreomycetidae</taxon>
        <taxon>Glomerellales</taxon>
        <taxon>Glomerellaceae</taxon>
        <taxon>Colletotrichum</taxon>
        <taxon>Colletotrichum orbiculare species complex</taxon>
    </lineage>
</organism>
<name>A0A4R8QBW3_9PEZI</name>
<accession>A0A4R8QBW3</accession>
<proteinExistence type="predicted"/>
<dbReference type="PANTHER" id="PTHR43975">
    <property type="entry name" value="ZGC:101858"/>
    <property type="match status" value="1"/>
</dbReference>
<comment type="caution">
    <text evidence="1">The sequence shown here is derived from an EMBL/GenBank/DDBJ whole genome shotgun (WGS) entry which is preliminary data.</text>
</comment>
<dbReference type="Pfam" id="PF13561">
    <property type="entry name" value="adh_short_C2"/>
    <property type="match status" value="1"/>
</dbReference>
<sequence>MSAAKDTSGGFFTATHRSTTYDFISPLKLDLSGKHILITGAAWEEGVGYATATAFARAGASAIAVVDVHGVSDHLLSGLKTAATEAGRPEPLVLGCTVDISTLESVRDMHRAVSAAFGGRLDVVVNNAAHMEPLQRLLDSDPDVYWRTWEVNVHGLVNMARACLPALLASREGGGSCTMINLASSGALSVRPAGASYRSSKLAVLRWTEALQVEYAGQGLLAFCVNPGAIKTRISEGVLPDELRERFPDKADVAGDTIAWLAAERREWLGGRYVSCPWDMEELMEKREEIVEGDKLKLRMVF</sequence>
<dbReference type="PANTHER" id="PTHR43975:SF2">
    <property type="entry name" value="EG:BACR7A4.14 PROTEIN-RELATED"/>
    <property type="match status" value="1"/>
</dbReference>
<dbReference type="AlphaFoldDB" id="A0A4R8QBW3"/>
<keyword evidence="2" id="KW-1185">Reference proteome</keyword>